<dbReference type="GO" id="GO:0007166">
    <property type="term" value="P:cell surface receptor signaling pathway"/>
    <property type="evidence" value="ECO:0007669"/>
    <property type="project" value="InterPro"/>
</dbReference>
<dbReference type="Gene3D" id="3.30.40.10">
    <property type="entry name" value="Zinc/RING finger domain, C3HC4 (zinc finger)"/>
    <property type="match status" value="1"/>
</dbReference>
<dbReference type="PANTHER" id="PTHR22849:SF164">
    <property type="entry name" value="U-BOX DOMAIN-CONTAINING PROTEIN"/>
    <property type="match status" value="1"/>
</dbReference>
<name>A0A8S1ITE2_9CHLO</name>
<dbReference type="SMART" id="SM00504">
    <property type="entry name" value="Ubox"/>
    <property type="match status" value="1"/>
</dbReference>
<dbReference type="Gene3D" id="1.20.930.20">
    <property type="entry name" value="Adaptor protein Cbl, N-terminal domain"/>
    <property type="match status" value="1"/>
</dbReference>
<feature type="domain" description="U-box" evidence="1">
    <location>
        <begin position="243"/>
        <end position="318"/>
    </location>
</feature>
<dbReference type="Pfam" id="PF04564">
    <property type="entry name" value="U-box"/>
    <property type="match status" value="1"/>
</dbReference>
<dbReference type="InterPro" id="IPR036537">
    <property type="entry name" value="Adaptor_Cbl_N_dom_sf"/>
</dbReference>
<dbReference type="OrthoDB" id="2016400at2759"/>
<dbReference type="InterPro" id="IPR003613">
    <property type="entry name" value="Ubox_domain"/>
</dbReference>
<dbReference type="Proteomes" id="UP000708148">
    <property type="component" value="Unassembled WGS sequence"/>
</dbReference>
<protein>
    <recommendedName>
        <fullName evidence="1">U-box domain-containing protein</fullName>
    </recommendedName>
</protein>
<evidence type="ECO:0000313" key="2">
    <source>
        <dbReference type="EMBL" id="CAD7696914.1"/>
    </source>
</evidence>
<dbReference type="GO" id="GO:0016567">
    <property type="term" value="P:protein ubiquitination"/>
    <property type="evidence" value="ECO:0007669"/>
    <property type="project" value="InterPro"/>
</dbReference>
<dbReference type="EMBL" id="CAJHUC010000568">
    <property type="protein sequence ID" value="CAD7696914.1"/>
    <property type="molecule type" value="Genomic_DNA"/>
</dbReference>
<dbReference type="AlphaFoldDB" id="A0A8S1ITE2"/>
<reference evidence="2" key="1">
    <citation type="submission" date="2020-12" db="EMBL/GenBank/DDBJ databases">
        <authorList>
            <person name="Iha C."/>
        </authorList>
    </citation>
    <scope>NUCLEOTIDE SEQUENCE</scope>
</reference>
<proteinExistence type="predicted"/>
<dbReference type="GO" id="GO:0061630">
    <property type="term" value="F:ubiquitin protein ligase activity"/>
    <property type="evidence" value="ECO:0007669"/>
    <property type="project" value="InterPro"/>
</dbReference>
<evidence type="ECO:0000259" key="1">
    <source>
        <dbReference type="PROSITE" id="PS51698"/>
    </source>
</evidence>
<dbReference type="PROSITE" id="PS51698">
    <property type="entry name" value="U_BOX"/>
    <property type="match status" value="1"/>
</dbReference>
<keyword evidence="3" id="KW-1185">Reference proteome</keyword>
<dbReference type="CDD" id="cd16664">
    <property type="entry name" value="RING-Ubox_PUB"/>
    <property type="match status" value="1"/>
</dbReference>
<dbReference type="InterPro" id="IPR045185">
    <property type="entry name" value="PUB22/23/24-like"/>
</dbReference>
<dbReference type="InterPro" id="IPR013083">
    <property type="entry name" value="Znf_RING/FYVE/PHD"/>
</dbReference>
<dbReference type="PANTHER" id="PTHR22849">
    <property type="entry name" value="WDSAM1 PROTEIN"/>
    <property type="match status" value="1"/>
</dbReference>
<sequence length="324" mass="36472">MEVGQVVEQCQSLADGIWAAAASVKTYESACKTLARFSFRIVAVLKLHLGFVHLWDHGTKAAVARLQAFLRMGLQLVEDCHRTKHMMNLLCSDTTVEKFKAWAEAMHGALGELKTWGREEEVGDDQVRQELRKDIQNLQAQISGDVFFHGESEWREGFSEQLVAALDAGLEAPSMKAISDLMETVVTRAGRQIQALDIADLQKALRNPETLAGSPFTKDHVYVMLLSILRHGTQATSLDGIVDVPSCFRCPISMDLMREPVMLIETGQVYDRAMIEAWFEGGHDTCPVTQKRVYHRRLKTVHSLKSDIHEFATRYSVTLDKQVW</sequence>
<gene>
    <name evidence="2" type="ORF">OSTQU699_LOCUS2275</name>
</gene>
<evidence type="ECO:0000313" key="3">
    <source>
        <dbReference type="Proteomes" id="UP000708148"/>
    </source>
</evidence>
<organism evidence="2 3">
    <name type="scientific">Ostreobium quekettii</name>
    <dbReference type="NCBI Taxonomy" id="121088"/>
    <lineage>
        <taxon>Eukaryota</taxon>
        <taxon>Viridiplantae</taxon>
        <taxon>Chlorophyta</taxon>
        <taxon>core chlorophytes</taxon>
        <taxon>Ulvophyceae</taxon>
        <taxon>TCBD clade</taxon>
        <taxon>Bryopsidales</taxon>
        <taxon>Ostreobineae</taxon>
        <taxon>Ostreobiaceae</taxon>
        <taxon>Ostreobium</taxon>
    </lineage>
</organism>
<accession>A0A8S1ITE2</accession>
<comment type="caution">
    <text evidence="2">The sequence shown here is derived from an EMBL/GenBank/DDBJ whole genome shotgun (WGS) entry which is preliminary data.</text>
</comment>
<dbReference type="InterPro" id="IPR045210">
    <property type="entry name" value="RING-Ubox_PUB"/>
</dbReference>
<dbReference type="SUPFAM" id="SSF57850">
    <property type="entry name" value="RING/U-box"/>
    <property type="match status" value="1"/>
</dbReference>